<dbReference type="eggNOG" id="arCOG10344">
    <property type="taxonomic scope" value="Archaea"/>
</dbReference>
<dbReference type="EMBL" id="CP002117">
    <property type="protein sequence ID" value="ADN36315.1"/>
    <property type="molecule type" value="Genomic_DNA"/>
</dbReference>
<keyword evidence="3" id="KW-1185">Reference proteome</keyword>
<feature type="compositionally biased region" description="Basic and acidic residues" evidence="1">
    <location>
        <begin position="35"/>
        <end position="44"/>
    </location>
</feature>
<evidence type="ECO:0000313" key="3">
    <source>
        <dbReference type="Proteomes" id="UP000006565"/>
    </source>
</evidence>
<reference evidence="2 3" key="1">
    <citation type="journal article" date="2010" name="Stand. Genomic Sci.">
        <title>Complete genome sequence of Methanoplanus petrolearius type strain (SEBR 4847).</title>
        <authorList>
            <person name="Brambilla E."/>
            <person name="Djao O.D."/>
            <person name="Daligault H."/>
            <person name="Lapidus A."/>
            <person name="Lucas S."/>
            <person name="Hammon N."/>
            <person name="Nolan M."/>
            <person name="Tice H."/>
            <person name="Cheng J.F."/>
            <person name="Han C."/>
            <person name="Tapia R."/>
            <person name="Goodwin L."/>
            <person name="Pitluck S."/>
            <person name="Liolios K."/>
            <person name="Ivanova N."/>
            <person name="Mavromatis K."/>
            <person name="Mikhailova N."/>
            <person name="Pati A."/>
            <person name="Chen A."/>
            <person name="Palaniappan K."/>
            <person name="Land M."/>
            <person name="Hauser L."/>
            <person name="Chang Y.J."/>
            <person name="Jeffries C.D."/>
            <person name="Rohde M."/>
            <person name="Spring S."/>
            <person name="Sikorski J."/>
            <person name="Goker M."/>
            <person name="Woyke T."/>
            <person name="Bristow J."/>
            <person name="Eisen J.A."/>
            <person name="Markowitz V."/>
            <person name="Hugenholtz P."/>
            <person name="Kyrpides N.C."/>
            <person name="Klenk H.P."/>
        </authorList>
    </citation>
    <scope>NUCLEOTIDE SEQUENCE [LARGE SCALE GENOMIC DNA]</scope>
    <source>
        <strain evidence="3">DSM 11571 / OCM 486 / SEBR 4847</strain>
    </source>
</reference>
<dbReference type="GeneID" id="9744029"/>
<proteinExistence type="predicted"/>
<dbReference type="Proteomes" id="UP000006565">
    <property type="component" value="Chromosome"/>
</dbReference>
<evidence type="ECO:0000313" key="2">
    <source>
        <dbReference type="EMBL" id="ADN36315.1"/>
    </source>
</evidence>
<evidence type="ECO:0000256" key="1">
    <source>
        <dbReference type="SAM" id="MobiDB-lite"/>
    </source>
</evidence>
<protein>
    <submittedName>
        <fullName evidence="2">Uncharacterized protein</fullName>
    </submittedName>
</protein>
<dbReference type="OrthoDB" id="104558at2157"/>
<dbReference type="STRING" id="679926.Mpet_1558"/>
<feature type="compositionally biased region" description="Low complexity" evidence="1">
    <location>
        <begin position="50"/>
        <end position="60"/>
    </location>
</feature>
<dbReference type="KEGG" id="mpi:Mpet_1558"/>
<dbReference type="RefSeq" id="WP_013329492.1">
    <property type="nucleotide sequence ID" value="NC_014507.1"/>
</dbReference>
<feature type="region of interest" description="Disordered" evidence="1">
    <location>
        <begin position="35"/>
        <end position="60"/>
    </location>
</feature>
<gene>
    <name evidence="2" type="ordered locus">Mpet_1558</name>
</gene>
<accession>E1RGM0</accession>
<dbReference type="AlphaFoldDB" id="E1RGM0"/>
<sequence length="191" mass="21147" precursor="true">MKTKTQHILTACILAAVLIVMVAFAVSGIEDNKIPPDPAEKISESTDSQNNPTPNTTRENTTFIDIHHADGGRIILYPEDPEFSAIETECYEQIRCINAQMKTGFSGAELDAMKNNGTYVAINFSAPTTFETSYIVDGSPKTITIDEAIFFLYSEYELMIITPMQNAAGVWGTSRDRGELKKLVDPIFQKL</sequence>
<organism evidence="2 3">
    <name type="scientific">Methanolacinia petrolearia (strain DSM 11571 / OCM 486 / SEBR 4847)</name>
    <name type="common">Methanoplanus petrolearius</name>
    <dbReference type="NCBI Taxonomy" id="679926"/>
    <lineage>
        <taxon>Archaea</taxon>
        <taxon>Methanobacteriati</taxon>
        <taxon>Methanobacteriota</taxon>
        <taxon>Stenosarchaea group</taxon>
        <taxon>Methanomicrobia</taxon>
        <taxon>Methanomicrobiales</taxon>
        <taxon>Methanomicrobiaceae</taxon>
        <taxon>Methanolacinia</taxon>
    </lineage>
</organism>
<dbReference type="HOGENOM" id="CLU_1431632_0_0_2"/>
<name>E1RGM0_METP4</name>